<dbReference type="EMBL" id="JYIK01001077">
    <property type="protein sequence ID" value="KWX07054.1"/>
    <property type="molecule type" value="Genomic_DNA"/>
</dbReference>
<evidence type="ECO:0000313" key="1">
    <source>
        <dbReference type="EMBL" id="KWX07054.1"/>
    </source>
</evidence>
<reference evidence="2" key="1">
    <citation type="submission" date="2015-02" db="EMBL/GenBank/DDBJ databases">
        <title>Physiological reanalysis, assessment of diazotrophy, and genome sequences of multiple isolates of Streptomyces thermoautotrophicus.</title>
        <authorList>
            <person name="MacKellar D.C."/>
            <person name="Lieber L."/>
            <person name="Norman J."/>
            <person name="Bolger A."/>
            <person name="Tobin C."/>
            <person name="Murray J.W."/>
            <person name="Friesen M."/>
            <person name="Prell J."/>
        </authorList>
    </citation>
    <scope>NUCLEOTIDE SEQUENCE [LARGE SCALE GENOMIC DNA]</scope>
    <source>
        <strain evidence="2">UBT1</strain>
    </source>
</reference>
<sequence>MLTYPTTVMTEKIDDAKPMTRPRYSIGVASVTVMNMVGTKKPWARPASTHSARVTGSGGFSPVSTSGIAARIAVRRM</sequence>
<organism evidence="1 2">
    <name type="scientific">Carbonactinospora thermoautotrophica</name>
    <dbReference type="NCBI Taxonomy" id="1469144"/>
    <lineage>
        <taxon>Bacteria</taxon>
        <taxon>Bacillati</taxon>
        <taxon>Actinomycetota</taxon>
        <taxon>Actinomycetes</taxon>
        <taxon>Kitasatosporales</taxon>
        <taxon>Carbonactinosporaceae</taxon>
        <taxon>Carbonactinospora</taxon>
    </lineage>
</organism>
<name>A0A132NAD9_9ACTN</name>
<accession>A0A132NAD9</accession>
<dbReference type="AlphaFoldDB" id="A0A132NAD9"/>
<dbReference type="PATRIC" id="fig|1469144.9.peg.1051"/>
<protein>
    <submittedName>
        <fullName evidence="1">Uncharacterized protein</fullName>
    </submittedName>
</protein>
<dbReference type="Proteomes" id="UP000070598">
    <property type="component" value="Unassembled WGS sequence"/>
</dbReference>
<evidence type="ECO:0000313" key="2">
    <source>
        <dbReference type="Proteomes" id="UP000070598"/>
    </source>
</evidence>
<comment type="caution">
    <text evidence="1">The sequence shown here is derived from an EMBL/GenBank/DDBJ whole genome shotgun (WGS) entry which is preliminary data.</text>
</comment>
<proteinExistence type="predicted"/>
<gene>
    <name evidence="1" type="ORF">TR74_20095</name>
</gene>